<evidence type="ECO:0000313" key="4">
    <source>
        <dbReference type="EMBL" id="CAB4812728.1"/>
    </source>
</evidence>
<evidence type="ECO:0000313" key="5">
    <source>
        <dbReference type="EMBL" id="CAB4906740.1"/>
    </source>
</evidence>
<name>A0A6J7GQY4_9ZZZZ</name>
<dbReference type="InterPro" id="IPR050564">
    <property type="entry name" value="F420-G6PD/mer"/>
</dbReference>
<feature type="domain" description="Luciferase-like" evidence="2">
    <location>
        <begin position="11"/>
        <end position="282"/>
    </location>
</feature>
<organism evidence="5">
    <name type="scientific">freshwater metagenome</name>
    <dbReference type="NCBI Taxonomy" id="449393"/>
    <lineage>
        <taxon>unclassified sequences</taxon>
        <taxon>metagenomes</taxon>
        <taxon>ecological metagenomes</taxon>
    </lineage>
</organism>
<evidence type="ECO:0000259" key="2">
    <source>
        <dbReference type="Pfam" id="PF00296"/>
    </source>
</evidence>
<dbReference type="InterPro" id="IPR036661">
    <property type="entry name" value="Luciferase-like_sf"/>
</dbReference>
<accession>A0A6J7GQY4</accession>
<dbReference type="Gene3D" id="3.20.20.30">
    <property type="entry name" value="Luciferase-like domain"/>
    <property type="match status" value="1"/>
</dbReference>
<evidence type="ECO:0000256" key="1">
    <source>
        <dbReference type="ARBA" id="ARBA00023002"/>
    </source>
</evidence>
<dbReference type="SUPFAM" id="SSF51679">
    <property type="entry name" value="Bacterial luciferase-like"/>
    <property type="match status" value="1"/>
</dbReference>
<dbReference type="Pfam" id="PF00296">
    <property type="entry name" value="Bac_luciferase"/>
    <property type="match status" value="1"/>
</dbReference>
<dbReference type="EMBL" id="CAFBMH010000035">
    <property type="protein sequence ID" value="CAB4906740.1"/>
    <property type="molecule type" value="Genomic_DNA"/>
</dbReference>
<dbReference type="GO" id="GO:0016705">
    <property type="term" value="F:oxidoreductase activity, acting on paired donors, with incorporation or reduction of molecular oxygen"/>
    <property type="evidence" value="ECO:0007669"/>
    <property type="project" value="InterPro"/>
</dbReference>
<sequence length="306" mass="32017">MGVVFPDRSLPIRAQRAQVEQLASWGYTDLWAGESDGADAFTPLAMAAGWGTPLRLGTAVVSAFLHPPALLAMTTASLADAAPGGVVLGIGASSPLIVERWNGVPFVDPVAKVRDVAAQVRALLHGERRGGFSLATAPASPPPVYLAALRPTMLRAAREVANGVILTCIGTDDLAVIRPHVAPGHEVVAWITVCPSTDAALVRAVARRRLAGYLAAPAYEAQQRWLGRGDALAGVWEAWRTGAGIDAASAAVPDEVVDALVVHGDADQCRARLDRFVAEGVTTPLLEVLPGIMDVGEAWRRLAPSS</sequence>
<dbReference type="PANTHER" id="PTHR43244">
    <property type="match status" value="1"/>
</dbReference>
<dbReference type="AlphaFoldDB" id="A0A6J7GQY4"/>
<reference evidence="5" key="1">
    <citation type="submission" date="2020-05" db="EMBL/GenBank/DDBJ databases">
        <authorList>
            <person name="Chiriac C."/>
            <person name="Salcher M."/>
            <person name="Ghai R."/>
            <person name="Kavagutti S V."/>
        </authorList>
    </citation>
    <scope>NUCLEOTIDE SEQUENCE</scope>
</reference>
<protein>
    <submittedName>
        <fullName evidence="5">Unannotated protein</fullName>
    </submittedName>
</protein>
<dbReference type="PANTHER" id="PTHR43244:SF1">
    <property type="entry name" value="5,10-METHYLENETETRAHYDROMETHANOPTERIN REDUCTASE"/>
    <property type="match status" value="1"/>
</dbReference>
<proteinExistence type="predicted"/>
<keyword evidence="1" id="KW-0560">Oxidoreductase</keyword>
<dbReference type="EMBL" id="CAEZYR010000101">
    <property type="protein sequence ID" value="CAB4759857.1"/>
    <property type="molecule type" value="Genomic_DNA"/>
</dbReference>
<gene>
    <name evidence="3" type="ORF">UFOPK2754_02332</name>
    <name evidence="4" type="ORF">UFOPK3139_00106</name>
    <name evidence="5" type="ORF">UFOPK3543_01196</name>
</gene>
<evidence type="ECO:0000313" key="3">
    <source>
        <dbReference type="EMBL" id="CAB4759857.1"/>
    </source>
</evidence>
<dbReference type="CDD" id="cd01097">
    <property type="entry name" value="Tetrahydromethanopterin_reductase"/>
    <property type="match status" value="1"/>
</dbReference>
<dbReference type="InterPro" id="IPR011251">
    <property type="entry name" value="Luciferase-like_dom"/>
</dbReference>
<dbReference type="EMBL" id="CAFABA010000002">
    <property type="protein sequence ID" value="CAB4812728.1"/>
    <property type="molecule type" value="Genomic_DNA"/>
</dbReference>